<evidence type="ECO:0000313" key="2">
    <source>
        <dbReference type="Proteomes" id="UP001163321"/>
    </source>
</evidence>
<reference evidence="1 2" key="1">
    <citation type="journal article" date="2022" name="bioRxiv">
        <title>The genome of the oomycete Peronosclerospora sorghi, a cosmopolitan pathogen of maize and sorghum, is inflated with dispersed pseudogenes.</title>
        <authorList>
            <person name="Fletcher K."/>
            <person name="Martin F."/>
            <person name="Isakeit T."/>
            <person name="Cavanaugh K."/>
            <person name="Magill C."/>
            <person name="Michelmore R."/>
        </authorList>
    </citation>
    <scope>NUCLEOTIDE SEQUENCE [LARGE SCALE GENOMIC DNA]</scope>
    <source>
        <strain evidence="1">P6</strain>
    </source>
</reference>
<proteinExistence type="predicted"/>
<organism evidence="1 2">
    <name type="scientific">Peronosclerospora sorghi</name>
    <dbReference type="NCBI Taxonomy" id="230839"/>
    <lineage>
        <taxon>Eukaryota</taxon>
        <taxon>Sar</taxon>
        <taxon>Stramenopiles</taxon>
        <taxon>Oomycota</taxon>
        <taxon>Peronosporomycetes</taxon>
        <taxon>Peronosporales</taxon>
        <taxon>Peronosporaceae</taxon>
        <taxon>Peronosclerospora</taxon>
    </lineage>
</organism>
<accession>A0ACC0VMP1</accession>
<dbReference type="EMBL" id="CM047587">
    <property type="protein sequence ID" value="KAI9907051.1"/>
    <property type="molecule type" value="Genomic_DNA"/>
</dbReference>
<gene>
    <name evidence="1" type="ORF">PsorP6_003098</name>
</gene>
<comment type="caution">
    <text evidence="1">The sequence shown here is derived from an EMBL/GenBank/DDBJ whole genome shotgun (WGS) entry which is preliminary data.</text>
</comment>
<protein>
    <submittedName>
        <fullName evidence="1">Uncharacterized protein</fullName>
    </submittedName>
</protein>
<sequence>MAVPEPCSRPTESFLECLNDIVVSWTRQENSVEIADPLGCFLHASLERIIVSSPIGYNDSSKTVFESLLDQFLRESMDIYLPFLKALYIRDVTNFYRLLAFCCARSKGKTVEITLGPYIVFINVIGGNVAQNILKDLNLSQQIDDAGAQACALLDKTMADGTAEDELDASGRSATAEQSMMAAARKVLSCVSPRETPETMSGLLKCLVHFCTDGSMLHNVLNLPDAYDDFSFAILTRWMHKVPDVVTNHFRSALEGARSEFFMDKTVAEVLRKLDRLQDGRTRSVIARDAETKVLPLLQDEVSSPG</sequence>
<keyword evidence="2" id="KW-1185">Reference proteome</keyword>
<evidence type="ECO:0000313" key="1">
    <source>
        <dbReference type="EMBL" id="KAI9907051.1"/>
    </source>
</evidence>
<name>A0ACC0VMP1_9STRA</name>
<dbReference type="Proteomes" id="UP001163321">
    <property type="component" value="Chromosome 8"/>
</dbReference>